<dbReference type="PANTHER" id="PTHR43775:SF20">
    <property type="entry name" value="HYBRID PKS-NRPS SYNTHETASE APDA"/>
    <property type="match status" value="1"/>
</dbReference>
<protein>
    <submittedName>
        <fullName evidence="7">Polyketide synthase-nonribosomal peptide synthetase</fullName>
    </submittedName>
</protein>
<dbReference type="InterPro" id="IPR050091">
    <property type="entry name" value="PKS_NRPS_Biosynth_Enz"/>
</dbReference>
<keyword evidence="5" id="KW-1133">Transmembrane helix</keyword>
<dbReference type="Pfam" id="PF00698">
    <property type="entry name" value="Acyl_transf_1"/>
    <property type="match status" value="1"/>
</dbReference>
<feature type="region of interest" description="C-terminal hotdog fold" evidence="4">
    <location>
        <begin position="432"/>
        <end position="584"/>
    </location>
</feature>
<dbReference type="AlphaFoldDB" id="A0A7T6XFA3"/>
<dbReference type="Gene3D" id="3.30.70.3290">
    <property type="match status" value="1"/>
</dbReference>
<dbReference type="InterPro" id="IPR049551">
    <property type="entry name" value="PKS_DH_C"/>
</dbReference>
<dbReference type="Proteomes" id="UP000595662">
    <property type="component" value="Chromosome 1"/>
</dbReference>
<evidence type="ECO:0000256" key="2">
    <source>
        <dbReference type="ARBA" id="ARBA00022553"/>
    </source>
</evidence>
<keyword evidence="3" id="KW-0808">Transferase</keyword>
<dbReference type="Gene3D" id="3.40.366.10">
    <property type="entry name" value="Malonyl-Coenzyme A Acyl Carrier Protein, domain 2"/>
    <property type="match status" value="1"/>
</dbReference>
<dbReference type="InterPro" id="IPR042104">
    <property type="entry name" value="PKS_dehydratase_sf"/>
</dbReference>
<dbReference type="SMART" id="SM00827">
    <property type="entry name" value="PKS_AT"/>
    <property type="match status" value="1"/>
</dbReference>
<keyword evidence="1" id="KW-0596">Phosphopantetheine</keyword>
<feature type="region of interest" description="N-terminal hotdog fold" evidence="4">
    <location>
        <begin position="283"/>
        <end position="417"/>
    </location>
</feature>
<dbReference type="InterPro" id="IPR016035">
    <property type="entry name" value="Acyl_Trfase/lysoPLipase"/>
</dbReference>
<feature type="active site" description="Proton donor; for dehydratase activity" evidence="4">
    <location>
        <position position="491"/>
    </location>
</feature>
<evidence type="ECO:0000259" key="6">
    <source>
        <dbReference type="PROSITE" id="PS52019"/>
    </source>
</evidence>
<evidence type="ECO:0000256" key="4">
    <source>
        <dbReference type="PROSITE-ProRule" id="PRU01363"/>
    </source>
</evidence>
<organism evidence="7 8">
    <name type="scientific">Penicillium digitatum</name>
    <name type="common">Green mold</name>
    <dbReference type="NCBI Taxonomy" id="36651"/>
    <lineage>
        <taxon>Eukaryota</taxon>
        <taxon>Fungi</taxon>
        <taxon>Dikarya</taxon>
        <taxon>Ascomycota</taxon>
        <taxon>Pezizomycotina</taxon>
        <taxon>Eurotiomycetes</taxon>
        <taxon>Eurotiomycetidae</taxon>
        <taxon>Eurotiales</taxon>
        <taxon>Aspergillaceae</taxon>
        <taxon>Penicillium</taxon>
    </lineage>
</organism>
<dbReference type="InterPro" id="IPR049552">
    <property type="entry name" value="PKS_DH_N"/>
</dbReference>
<dbReference type="InterPro" id="IPR001227">
    <property type="entry name" value="Ac_transferase_dom_sf"/>
</dbReference>
<feature type="active site" description="Proton acceptor; for dehydratase activity" evidence="4">
    <location>
        <position position="315"/>
    </location>
</feature>
<gene>
    <name evidence="7" type="ORF">Pdw03_2937</name>
</gene>
<name>A0A7T6XFA3_PENDI</name>
<sequence length="765" mass="85574">MPLCFGLSGLSGLHLDVTTAENSPLSPGSERILTLAIGSTPGWGVGRLGVAASNAPQSVTLSGDLDAVEEAKRYFDNQNIFARQLKVDTAYHSHHMQPCTEPYLRSLLACDIEVRRPRKGCFWNSSVRGDTQLLKGDLKSLKGPYWVANMVQTVMFSQAMESSIWHGGPWDVAIEVGPHPALKGPAEQTIKAVFGSAPAYTGVLRRSESDVEAISGALGFHWSHLGPSFVDFDGYLSTFYGPATRPPPRMLKDLPSYCWDHDKIYWRESRVSKQFRTGTDHYHELLGRRMLNDAEHELRWRNVLKCSELSWVRGHEVLGQILLPGAAYVSLALEAGKQLAAGRTIRLLEVQEVDIRRPVLIPDNKEGIETMFIARLMDSNNDTVLKAKFSFFSCSDSSTGSMVHTCNGRVLVHFGSSSVDGLPRREPVPPSLLNVDVDRVYSVFSGIGLNYQGIFRGLSNVQRSLDYATSIATWSQSDLDNDYVIHPALLDVVFQSLFVARSHPSTEQVTNTLLPVKIQRVLVNPKVSVVEAEGTVMVNLDSYVVDRTPTSLLGDMHVYNTLSGDAVVQIEGLLLKAIAEPTESQDRQIFSETVWQADASLNLIMPERDFTNDGVEMDLAAAIDRAALYYMQRLLEEFDPPERASLAWYHQRMCEAFENHLESVKKGIHPVVRREWLADGLEALKALDEKYPNQIDLQLVHAIGDNLASVLRGEKQLLQVMLQNNMLSRFYMMMMMMMMNSLTRFSSLYIHAAMRGLRPRARSRR</sequence>
<dbReference type="InterPro" id="IPR049900">
    <property type="entry name" value="PKS_mFAS_DH"/>
</dbReference>
<dbReference type="VEuPathDB" id="FungiDB:PDIP_85390"/>
<keyword evidence="5" id="KW-0812">Transmembrane</keyword>
<dbReference type="InterPro" id="IPR020807">
    <property type="entry name" value="PKS_DH"/>
</dbReference>
<dbReference type="PROSITE" id="PS52019">
    <property type="entry name" value="PKS_MFAS_DH"/>
    <property type="match status" value="1"/>
</dbReference>
<dbReference type="Pfam" id="PF14765">
    <property type="entry name" value="PS-DH"/>
    <property type="match status" value="1"/>
</dbReference>
<evidence type="ECO:0000313" key="8">
    <source>
        <dbReference type="Proteomes" id="UP000595662"/>
    </source>
</evidence>
<feature type="domain" description="PKS/mFAS DH" evidence="6">
    <location>
        <begin position="283"/>
        <end position="584"/>
    </location>
</feature>
<dbReference type="RefSeq" id="XP_065955727.1">
    <property type="nucleotide sequence ID" value="XM_066100327.1"/>
</dbReference>
<feature type="transmembrane region" description="Helical" evidence="5">
    <location>
        <begin position="730"/>
        <end position="754"/>
    </location>
</feature>
<dbReference type="InterPro" id="IPR014043">
    <property type="entry name" value="Acyl_transferase_dom"/>
</dbReference>
<dbReference type="EMBL" id="CP060774">
    <property type="protein sequence ID" value="QQK40083.1"/>
    <property type="molecule type" value="Genomic_DNA"/>
</dbReference>
<dbReference type="GO" id="GO:0006633">
    <property type="term" value="P:fatty acid biosynthetic process"/>
    <property type="evidence" value="ECO:0007669"/>
    <property type="project" value="TreeGrafter"/>
</dbReference>
<dbReference type="Pfam" id="PF21089">
    <property type="entry name" value="PKS_DH_N"/>
    <property type="match status" value="1"/>
</dbReference>
<accession>A0A7T6XFA3</accession>
<evidence type="ECO:0000256" key="1">
    <source>
        <dbReference type="ARBA" id="ARBA00022450"/>
    </source>
</evidence>
<keyword evidence="2" id="KW-0597">Phosphoprotein</keyword>
<keyword evidence="5" id="KW-0472">Membrane</keyword>
<dbReference type="Gene3D" id="3.10.129.110">
    <property type="entry name" value="Polyketide synthase dehydratase"/>
    <property type="match status" value="1"/>
</dbReference>
<dbReference type="GO" id="GO:0044550">
    <property type="term" value="P:secondary metabolite biosynthetic process"/>
    <property type="evidence" value="ECO:0007669"/>
    <property type="project" value="TreeGrafter"/>
</dbReference>
<dbReference type="SUPFAM" id="SSF52151">
    <property type="entry name" value="FabD/lysophospholipase-like"/>
    <property type="match status" value="1"/>
</dbReference>
<dbReference type="PANTHER" id="PTHR43775">
    <property type="entry name" value="FATTY ACID SYNTHASE"/>
    <property type="match status" value="1"/>
</dbReference>
<evidence type="ECO:0000256" key="3">
    <source>
        <dbReference type="ARBA" id="ARBA00022679"/>
    </source>
</evidence>
<dbReference type="GO" id="GO:0004312">
    <property type="term" value="F:fatty acid synthase activity"/>
    <property type="evidence" value="ECO:0007669"/>
    <property type="project" value="TreeGrafter"/>
</dbReference>
<dbReference type="GeneID" id="26236853"/>
<dbReference type="GO" id="GO:1901336">
    <property type="term" value="P:lactone biosynthetic process"/>
    <property type="evidence" value="ECO:0007669"/>
    <property type="project" value="UniProtKB-ARBA"/>
</dbReference>
<evidence type="ECO:0000256" key="5">
    <source>
        <dbReference type="SAM" id="Phobius"/>
    </source>
</evidence>
<proteinExistence type="predicted"/>
<dbReference type="SMART" id="SM00826">
    <property type="entry name" value="PKS_DH"/>
    <property type="match status" value="1"/>
</dbReference>
<evidence type="ECO:0000313" key="7">
    <source>
        <dbReference type="EMBL" id="QQK40083.1"/>
    </source>
</evidence>
<reference evidence="7 8" key="1">
    <citation type="submission" date="2020-08" db="EMBL/GenBank/DDBJ databases">
        <title>The completed genome sequence of the pathogenic ascomycete fungus Penicillium digitatum.</title>
        <authorList>
            <person name="Wang M."/>
        </authorList>
    </citation>
    <scope>NUCLEOTIDE SEQUENCE [LARGE SCALE GENOMIC DNA]</scope>
    <source>
        <strain evidence="7 8">PdW03</strain>
    </source>
</reference>